<dbReference type="InterPro" id="IPR011330">
    <property type="entry name" value="Glyco_hydro/deAcase_b/a-brl"/>
</dbReference>
<comment type="caution">
    <text evidence="1">The sequence shown here is derived from an EMBL/GenBank/DDBJ whole genome shotgun (WGS) entry which is preliminary data.</text>
</comment>
<accession>A0A934IG34</accession>
<keyword evidence="2" id="KW-1185">Reference proteome</keyword>
<organism evidence="1 2">
    <name type="scientific">Acuticoccus mangrovi</name>
    <dbReference type="NCBI Taxonomy" id="2796142"/>
    <lineage>
        <taxon>Bacteria</taxon>
        <taxon>Pseudomonadati</taxon>
        <taxon>Pseudomonadota</taxon>
        <taxon>Alphaproteobacteria</taxon>
        <taxon>Hyphomicrobiales</taxon>
        <taxon>Amorphaceae</taxon>
        <taxon>Acuticoccus</taxon>
    </lineage>
</organism>
<protein>
    <submittedName>
        <fullName evidence="1">LamB/YcsF family protein</fullName>
    </submittedName>
</protein>
<dbReference type="CDD" id="cd10787">
    <property type="entry name" value="LamB_YcsF_like"/>
    <property type="match status" value="1"/>
</dbReference>
<dbReference type="NCBIfam" id="NF003814">
    <property type="entry name" value="PRK05406.1-3"/>
    <property type="match status" value="1"/>
</dbReference>
<dbReference type="AlphaFoldDB" id="A0A934IG34"/>
<dbReference type="PANTHER" id="PTHR30292">
    <property type="entry name" value="UNCHARACTERIZED PROTEIN YBGL-RELATED"/>
    <property type="match status" value="1"/>
</dbReference>
<dbReference type="Gene3D" id="3.20.20.370">
    <property type="entry name" value="Glycoside hydrolase/deacetylase"/>
    <property type="match status" value="1"/>
</dbReference>
<reference evidence="1" key="1">
    <citation type="submission" date="2020-12" db="EMBL/GenBank/DDBJ databases">
        <title>Bacterial taxonomy.</title>
        <authorList>
            <person name="Pan X."/>
        </authorList>
    </citation>
    <scope>NUCLEOTIDE SEQUENCE</scope>
    <source>
        <strain evidence="1">B2012</strain>
    </source>
</reference>
<dbReference type="EMBL" id="JAEKJA010000007">
    <property type="protein sequence ID" value="MBJ3776029.1"/>
    <property type="molecule type" value="Genomic_DNA"/>
</dbReference>
<dbReference type="GO" id="GO:0005975">
    <property type="term" value="P:carbohydrate metabolic process"/>
    <property type="evidence" value="ECO:0007669"/>
    <property type="project" value="InterPro"/>
</dbReference>
<dbReference type="Pfam" id="PF03746">
    <property type="entry name" value="LamB_YcsF"/>
    <property type="match status" value="1"/>
</dbReference>
<dbReference type="PANTHER" id="PTHR30292:SF0">
    <property type="entry name" value="5-OXOPROLINASE SUBUNIT A"/>
    <property type="match status" value="1"/>
</dbReference>
<evidence type="ECO:0000313" key="2">
    <source>
        <dbReference type="Proteomes" id="UP000609531"/>
    </source>
</evidence>
<dbReference type="SUPFAM" id="SSF88713">
    <property type="entry name" value="Glycoside hydrolase/deacetylase"/>
    <property type="match status" value="1"/>
</dbReference>
<dbReference type="Proteomes" id="UP000609531">
    <property type="component" value="Unassembled WGS sequence"/>
</dbReference>
<proteinExistence type="predicted"/>
<sequence>MTTPQTIDFNADIGEGYGVWAGPNQIWRADLERGGPIDSIDPPTAVERIMRMVSSVNLACGFHAGDPYLIKRYVAAAKAAGCRVGAHPSYPDLAGFGLRFMDMGDDELKAVIQYQMGALDGFLRMEGMTLSHVKCHGALYNRAGQDERIATTLAEAVAEYREGLPLYGLPFSAMEAAAERVGVPFVREAFSDRAYHANGALVDRRRTDAMVLAPEAVVDRVTRMAAEGVVRSIEGDDVRLDPGTICFHADTPPVLAFLAGARDGIAALGMTIGARAA</sequence>
<name>A0A934IG34_9HYPH</name>
<gene>
    <name evidence="1" type="ORF">JCR33_10045</name>
</gene>
<dbReference type="InterPro" id="IPR005501">
    <property type="entry name" value="LamB/YcsF/PxpA-like"/>
</dbReference>
<evidence type="ECO:0000313" key="1">
    <source>
        <dbReference type="EMBL" id="MBJ3776029.1"/>
    </source>
</evidence>
<dbReference type="RefSeq" id="WP_198881917.1">
    <property type="nucleotide sequence ID" value="NZ_JAEKJA010000007.1"/>
</dbReference>